<protein>
    <recommendedName>
        <fullName evidence="4">Porin</fullName>
    </recommendedName>
</protein>
<gene>
    <name evidence="2" type="ORF">GGR14_000174</name>
</gene>
<dbReference type="RefSeq" id="WP_124316194.1">
    <property type="nucleotide sequence ID" value="NZ_AP028155.1"/>
</dbReference>
<dbReference type="OrthoDB" id="846879at2"/>
<dbReference type="GeneID" id="93100630"/>
<feature type="chain" id="PRO_5030852615" description="Porin" evidence="1">
    <location>
        <begin position="20"/>
        <end position="388"/>
    </location>
</feature>
<dbReference type="Proteomes" id="UP000546007">
    <property type="component" value="Unassembled WGS sequence"/>
</dbReference>
<keyword evidence="1" id="KW-0732">Signal</keyword>
<proteinExistence type="predicted"/>
<evidence type="ECO:0000313" key="2">
    <source>
        <dbReference type="EMBL" id="MBB4024413.1"/>
    </source>
</evidence>
<comment type="caution">
    <text evidence="2">The sequence shown here is derived from an EMBL/GenBank/DDBJ whole genome shotgun (WGS) entry which is preliminary data.</text>
</comment>
<name>A0A7W6HSZ0_9BACT</name>
<dbReference type="EMBL" id="JACIES010000001">
    <property type="protein sequence ID" value="MBB4024413.1"/>
    <property type="molecule type" value="Genomic_DNA"/>
</dbReference>
<evidence type="ECO:0000313" key="3">
    <source>
        <dbReference type="Proteomes" id="UP000546007"/>
    </source>
</evidence>
<dbReference type="Pfam" id="PF07396">
    <property type="entry name" value="Porin_O_P"/>
    <property type="match status" value="1"/>
</dbReference>
<dbReference type="InterPro" id="IPR010870">
    <property type="entry name" value="Porin_O/P"/>
</dbReference>
<organism evidence="2 3">
    <name type="scientific">Butyricimonas faecihominis</name>
    <dbReference type="NCBI Taxonomy" id="1472416"/>
    <lineage>
        <taxon>Bacteria</taxon>
        <taxon>Pseudomonadati</taxon>
        <taxon>Bacteroidota</taxon>
        <taxon>Bacteroidia</taxon>
        <taxon>Bacteroidales</taxon>
        <taxon>Odoribacteraceae</taxon>
        <taxon>Butyricimonas</taxon>
    </lineage>
</organism>
<sequence length="388" mass="44667">MKKLALLILVMGCAAGAFAQNATNEKTLFERVTQIEKKMDWFNFYLNMQGSFDASFNYDQSGLSEAAFKMRQFRIEAKGNITPWLSYRWRQRLNRGNNGGNNIDNMPTSIDIAGIGVKLNDQFSFFAGKQCAAYGGIEFDLNPIEIYEYSDMIENMSNFMTGLNIAYQICDNHQLQFQILDSRNGSQDETYGPGFEKSRAPLLYTLNWNGNLFDGIYKTRWSASVMSETKDKQMYYYALGNDFTFSKKVNMFVDFMYSDEQIDRKGIITGMLENKDAALLDGHNALDAEYLSVVTKVNYRFQPKWNAFVKGMYETASVSKTRGDIEKGNYRTSYGYLAGIEYYPLEDSNLHFFCTFVGRSYKFTDRVAQKGYNTQRLEVGFIYQLPMF</sequence>
<evidence type="ECO:0008006" key="4">
    <source>
        <dbReference type="Google" id="ProtNLM"/>
    </source>
</evidence>
<keyword evidence="3" id="KW-1185">Reference proteome</keyword>
<evidence type="ECO:0000256" key="1">
    <source>
        <dbReference type="SAM" id="SignalP"/>
    </source>
</evidence>
<dbReference type="AlphaFoldDB" id="A0A7W6HSZ0"/>
<feature type="signal peptide" evidence="1">
    <location>
        <begin position="1"/>
        <end position="19"/>
    </location>
</feature>
<accession>A0A7W6HSZ0</accession>
<reference evidence="2 3" key="1">
    <citation type="submission" date="2020-08" db="EMBL/GenBank/DDBJ databases">
        <title>Genomic Encyclopedia of Type Strains, Phase IV (KMG-IV): sequencing the most valuable type-strain genomes for metagenomic binning, comparative biology and taxonomic classification.</title>
        <authorList>
            <person name="Goeker M."/>
        </authorList>
    </citation>
    <scope>NUCLEOTIDE SEQUENCE [LARGE SCALE GENOMIC DNA]</scope>
    <source>
        <strain evidence="2 3">DSM 105721</strain>
    </source>
</reference>